<dbReference type="AlphaFoldDB" id="Q2S9B0"/>
<keyword evidence="4 9" id="KW-1003">Cell membrane</keyword>
<dbReference type="PANTHER" id="PTHR30386">
    <property type="entry name" value="MEMBRANE FUSION SUBUNIT OF EMRAB-TOLC MULTIDRUG EFFLUX PUMP"/>
    <property type="match status" value="1"/>
</dbReference>
<dbReference type="Gene3D" id="2.40.50.100">
    <property type="match status" value="1"/>
</dbReference>
<evidence type="ECO:0000256" key="8">
    <source>
        <dbReference type="ARBA" id="ARBA00023136"/>
    </source>
</evidence>
<proteinExistence type="inferred from homology"/>
<dbReference type="PRINTS" id="PR01490">
    <property type="entry name" value="RTXTOXIND"/>
</dbReference>
<accession>Q2S9B0</accession>
<keyword evidence="7 9" id="KW-1133">Transmembrane helix</keyword>
<dbReference type="NCBIfam" id="TIGR01843">
    <property type="entry name" value="type_I_hlyD"/>
    <property type="match status" value="1"/>
</dbReference>
<comment type="similarity">
    <text evidence="2 9">Belongs to the membrane fusion protein (MFP) (TC 8.A.1) family.</text>
</comment>
<keyword evidence="3 9" id="KW-0813">Transport</keyword>
<keyword evidence="8 9" id="KW-0472">Membrane</keyword>
<evidence type="ECO:0000256" key="9">
    <source>
        <dbReference type="RuleBase" id="RU365093"/>
    </source>
</evidence>
<evidence type="ECO:0000259" key="11">
    <source>
        <dbReference type="Pfam" id="PF25917"/>
    </source>
</evidence>
<evidence type="ECO:0000256" key="4">
    <source>
        <dbReference type="ARBA" id="ARBA00022475"/>
    </source>
</evidence>
<dbReference type="KEGG" id="hch:HCH_06116"/>
<dbReference type="Pfam" id="PF26002">
    <property type="entry name" value="Beta-barrel_AprE"/>
    <property type="match status" value="1"/>
</dbReference>
<feature type="transmembrane region" description="Helical" evidence="9">
    <location>
        <begin position="40"/>
        <end position="58"/>
    </location>
</feature>
<dbReference type="HOGENOM" id="CLU_023976_0_1_6"/>
<evidence type="ECO:0000256" key="6">
    <source>
        <dbReference type="ARBA" id="ARBA00022692"/>
    </source>
</evidence>
<evidence type="ECO:0000313" key="14">
    <source>
        <dbReference type="Proteomes" id="UP000000238"/>
    </source>
</evidence>
<dbReference type="GO" id="GO:0009306">
    <property type="term" value="P:protein secretion"/>
    <property type="evidence" value="ECO:0007669"/>
    <property type="project" value="InterPro"/>
</dbReference>
<keyword evidence="6 9" id="KW-0812">Transmembrane</keyword>
<dbReference type="InterPro" id="IPR006144">
    <property type="entry name" value="Secretion_HlyD_CS"/>
</dbReference>
<dbReference type="RefSeq" id="WP_011399822.1">
    <property type="nucleotide sequence ID" value="NC_007645.1"/>
</dbReference>
<dbReference type="SUPFAM" id="SSF111369">
    <property type="entry name" value="HlyD-like secretion proteins"/>
    <property type="match status" value="1"/>
</dbReference>
<gene>
    <name evidence="13" type="ordered locus">HCH_06116</name>
</gene>
<dbReference type="Gene3D" id="1.10.287.470">
    <property type="entry name" value="Helix hairpin bin"/>
    <property type="match status" value="1"/>
</dbReference>
<reference evidence="13 14" key="1">
    <citation type="journal article" date="2005" name="Nucleic Acids Res.">
        <title>Genomic blueprint of Hahella chejuensis, a marine microbe producing an algicidal agent.</title>
        <authorList>
            <person name="Jeong H."/>
            <person name="Yim J.H."/>
            <person name="Lee C."/>
            <person name="Choi S.-H."/>
            <person name="Park Y.K."/>
            <person name="Yoon S.H."/>
            <person name="Hur C.-G."/>
            <person name="Kang H.-Y."/>
            <person name="Kim D."/>
            <person name="Lee H.H."/>
            <person name="Park K.H."/>
            <person name="Park S.-H."/>
            <person name="Park H.-S."/>
            <person name="Lee H.K."/>
            <person name="Oh T.K."/>
            <person name="Kim J.F."/>
        </authorList>
    </citation>
    <scope>NUCLEOTIDE SEQUENCE [LARGE SCALE GENOMIC DNA]</scope>
    <source>
        <strain evidence="13 14">KCTC 2396</strain>
    </source>
</reference>
<dbReference type="InterPro" id="IPR050739">
    <property type="entry name" value="MFP"/>
</dbReference>
<comment type="subcellular location">
    <subcellularLocation>
        <location evidence="1 9">Cell inner membrane</location>
        <topology evidence="1 9">Single-pass membrane protein</topology>
    </subcellularLocation>
</comment>
<evidence type="ECO:0000256" key="3">
    <source>
        <dbReference type="ARBA" id="ARBA00022448"/>
    </source>
</evidence>
<evidence type="ECO:0000256" key="5">
    <source>
        <dbReference type="ARBA" id="ARBA00022519"/>
    </source>
</evidence>
<evidence type="ECO:0000256" key="10">
    <source>
        <dbReference type="SAM" id="Coils"/>
    </source>
</evidence>
<evidence type="ECO:0000256" key="2">
    <source>
        <dbReference type="ARBA" id="ARBA00009477"/>
    </source>
</evidence>
<dbReference type="Pfam" id="PF25917">
    <property type="entry name" value="BSH_RND"/>
    <property type="match status" value="1"/>
</dbReference>
<sequence>MSQAQPQPKKKEVLSQQEILEFLPAAIEIEQTPASPLGRAILWAIVLLFTIAVIWACFGKIDIVAVTQGKVIPSERVKTIQPLETAVISKIHVSDGQQVKAGDLLITLDGAQAEADLRRLDGEWRESAAQSQRYKAMADWLQQERAGSPVMPENDALPASLQQQHRNLLQQEAAEFTARLNALKREAARLNAEHEMTVAEITKQSRIMEVLRERVNALDVMQNRKLGSRVQYLELKQELIEVEQDLAVQQARLKQLGASLAANEAQQETLLHEQYKNTLAQWREADTRAASLQEERIKADQRSRQTRLTAPIDGTVQQLAVHTVGGVVTPAQELMLIVPEHSEMEVEALVLNKDIGFVQEGHFAEVKVDTFNFTKYGIIDAELVDLSDDAIQDENLGLVYKARLKLKQDGLTVENKYVRLSPGMSVTSEIKTGQRRLIEYFLSPLLRYKQESLGER</sequence>
<dbReference type="GO" id="GO:0005886">
    <property type="term" value="C:plasma membrane"/>
    <property type="evidence" value="ECO:0007669"/>
    <property type="project" value="UniProtKB-SubCell"/>
</dbReference>
<keyword evidence="5 9" id="KW-0997">Cell inner membrane</keyword>
<keyword evidence="14" id="KW-1185">Reference proteome</keyword>
<feature type="coiled-coil region" evidence="10">
    <location>
        <begin position="166"/>
        <end position="200"/>
    </location>
</feature>
<evidence type="ECO:0000259" key="12">
    <source>
        <dbReference type="Pfam" id="PF26002"/>
    </source>
</evidence>
<dbReference type="Gene3D" id="2.40.30.170">
    <property type="match status" value="1"/>
</dbReference>
<dbReference type="InterPro" id="IPR058625">
    <property type="entry name" value="MdtA-like_BSH"/>
</dbReference>
<dbReference type="STRING" id="349521.HCH_06116"/>
<dbReference type="PROSITE" id="PS00543">
    <property type="entry name" value="HLYD_FAMILY"/>
    <property type="match status" value="1"/>
</dbReference>
<protein>
    <recommendedName>
        <fullName evidence="9">Membrane fusion protein (MFP) family protein</fullName>
    </recommendedName>
</protein>
<dbReference type="PANTHER" id="PTHR30386:SF27">
    <property type="entry name" value="MEMBRANE FUSION PROTEIN (MFP) FAMILY PROTEIN"/>
    <property type="match status" value="1"/>
</dbReference>
<name>Q2S9B0_HAHCH</name>
<evidence type="ECO:0000313" key="13">
    <source>
        <dbReference type="EMBL" id="ABC32764.1"/>
    </source>
</evidence>
<dbReference type="Proteomes" id="UP000000238">
    <property type="component" value="Chromosome"/>
</dbReference>
<dbReference type="OrthoDB" id="9775513at2"/>
<feature type="domain" description="Multidrug resistance protein MdtA-like barrel-sandwich hybrid" evidence="11">
    <location>
        <begin position="88"/>
        <end position="338"/>
    </location>
</feature>
<dbReference type="eggNOG" id="COG0845">
    <property type="taxonomic scope" value="Bacteria"/>
</dbReference>
<dbReference type="EMBL" id="CP000155">
    <property type="protein sequence ID" value="ABC32764.1"/>
    <property type="molecule type" value="Genomic_DNA"/>
</dbReference>
<keyword evidence="10" id="KW-0175">Coiled coil</keyword>
<evidence type="ECO:0000256" key="7">
    <source>
        <dbReference type="ARBA" id="ARBA00022989"/>
    </source>
</evidence>
<evidence type="ECO:0000256" key="1">
    <source>
        <dbReference type="ARBA" id="ARBA00004377"/>
    </source>
</evidence>
<organism evidence="13 14">
    <name type="scientific">Hahella chejuensis (strain KCTC 2396)</name>
    <dbReference type="NCBI Taxonomy" id="349521"/>
    <lineage>
        <taxon>Bacteria</taxon>
        <taxon>Pseudomonadati</taxon>
        <taxon>Pseudomonadota</taxon>
        <taxon>Gammaproteobacteria</taxon>
        <taxon>Oceanospirillales</taxon>
        <taxon>Hahellaceae</taxon>
        <taxon>Hahella</taxon>
    </lineage>
</organism>
<feature type="domain" description="AprE-like beta-barrel" evidence="12">
    <location>
        <begin position="345"/>
        <end position="433"/>
    </location>
</feature>
<dbReference type="InterPro" id="IPR058982">
    <property type="entry name" value="Beta-barrel_AprE"/>
</dbReference>
<dbReference type="InterPro" id="IPR010129">
    <property type="entry name" value="T1SS_HlyD"/>
</dbReference>